<accession>A0A2C5X0M7</accession>
<protein>
    <submittedName>
        <fullName evidence="1">Uncharacterized protein</fullName>
    </submittedName>
</protein>
<keyword evidence="2" id="KW-1185">Reference proteome</keyword>
<name>A0A2C5X0M7_9PEZI</name>
<dbReference type="EMBL" id="APWK03000044">
    <property type="protein sequence ID" value="PHH53378.1"/>
    <property type="molecule type" value="Genomic_DNA"/>
</dbReference>
<gene>
    <name evidence="1" type="ORF">CFIMG_001600RA</name>
</gene>
<sequence>MVKPEFHPLRNSVTLHPFFRPLELDAKHALAESQAVSVRRSSIQTLNTFKTTHGQVGTLPRNLKCPVQQKQAMTFK</sequence>
<organism evidence="1 2">
    <name type="scientific">Ceratocystis fimbriata CBS 114723</name>
    <dbReference type="NCBI Taxonomy" id="1035309"/>
    <lineage>
        <taxon>Eukaryota</taxon>
        <taxon>Fungi</taxon>
        <taxon>Dikarya</taxon>
        <taxon>Ascomycota</taxon>
        <taxon>Pezizomycotina</taxon>
        <taxon>Sordariomycetes</taxon>
        <taxon>Hypocreomycetidae</taxon>
        <taxon>Microascales</taxon>
        <taxon>Ceratocystidaceae</taxon>
        <taxon>Ceratocystis</taxon>
    </lineage>
</organism>
<proteinExistence type="predicted"/>
<dbReference type="AlphaFoldDB" id="A0A2C5X0M7"/>
<reference evidence="1 2" key="1">
    <citation type="journal article" date="2013" name="Fungal Biol.">
        <title>Analysis of microsatellite markers in the genome of the plant pathogen Ceratocystis fimbriata.</title>
        <authorList>
            <person name="Simpson M.C."/>
            <person name="Wilken P.M."/>
            <person name="Coetzee M.P."/>
            <person name="Wingfield M.J."/>
            <person name="Wingfield B.D."/>
        </authorList>
    </citation>
    <scope>NUCLEOTIDE SEQUENCE [LARGE SCALE GENOMIC DNA]</scope>
    <source>
        <strain evidence="1 2">CBS 114723</strain>
    </source>
</reference>
<evidence type="ECO:0000313" key="1">
    <source>
        <dbReference type="EMBL" id="PHH53378.1"/>
    </source>
</evidence>
<dbReference type="Proteomes" id="UP000222788">
    <property type="component" value="Unassembled WGS sequence"/>
</dbReference>
<comment type="caution">
    <text evidence="1">The sequence shown here is derived from an EMBL/GenBank/DDBJ whole genome shotgun (WGS) entry which is preliminary data.</text>
</comment>
<evidence type="ECO:0000313" key="2">
    <source>
        <dbReference type="Proteomes" id="UP000222788"/>
    </source>
</evidence>
<reference evidence="1 2" key="2">
    <citation type="journal article" date="2013" name="IMA Fungus">
        <title>IMA Genome-F 1: Ceratocystis fimbriata: Draft nuclear genome sequence for the plant pathogen, Ceratocystis fimbriata.</title>
        <authorList>
            <person name="Wilken P.M."/>
            <person name="Steenkamp E.T."/>
            <person name="Wingfield M.J."/>
            <person name="de Beer Z.W."/>
            <person name="Wingfield B.D."/>
        </authorList>
    </citation>
    <scope>NUCLEOTIDE SEQUENCE [LARGE SCALE GENOMIC DNA]</scope>
    <source>
        <strain evidence="1 2">CBS 114723</strain>
    </source>
</reference>